<sequence length="329" mass="35157">MSAQPKPLVFALTPLYPQAQALATKHFNLVQPSDEGFDQWRQKADGLMTTSHPIKRQDVEIIKAEGKLKFVAKQGTGVDMIDLVAMRDLGVPVMNTPGINAQAVAELALGLIMDVARRISITHSRLSGGLPVSKADGLKGQTLFSKTLGLIGGGDTGFALARMFNAAFNAPIILFDPFLSVSDLQRWTRAIPAPLLNHVPSVDELLTQSDVVSLHCPLTTQTKGMISLPQLRAMKSTAVLVNVARGGIVDEGDLETALKENMIAGVGLDVTVIEPPTKERYGALCGAGNCVITPHYGAAPADVQEATCLAMVEHLIEAFDGHPLRDRVV</sequence>
<feature type="domain" description="D-isomer specific 2-hydroxyacid dehydrogenase NAD-binding" evidence="4">
    <location>
        <begin position="109"/>
        <end position="297"/>
    </location>
</feature>
<reference evidence="5 6" key="1">
    <citation type="submission" date="2013-07" db="EMBL/GenBank/DDBJ databases">
        <title>The Genome Sequence of Cryptococcus heveanensis BCC8398.</title>
        <authorList>
            <consortium name="The Broad Institute Genome Sequencing Platform"/>
            <person name="Cuomo C."/>
            <person name="Litvintseva A."/>
            <person name="Chen Y."/>
            <person name="Heitman J."/>
            <person name="Sun S."/>
            <person name="Springer D."/>
            <person name="Dromer F."/>
            <person name="Young S.K."/>
            <person name="Zeng Q."/>
            <person name="Gargeya S."/>
            <person name="Fitzgerald M."/>
            <person name="Abouelleil A."/>
            <person name="Alvarado L."/>
            <person name="Berlin A.M."/>
            <person name="Chapman S.B."/>
            <person name="Dewar J."/>
            <person name="Goldberg J."/>
            <person name="Griggs A."/>
            <person name="Gujja S."/>
            <person name="Hansen M."/>
            <person name="Howarth C."/>
            <person name="Imamovic A."/>
            <person name="Larimer J."/>
            <person name="McCowan C."/>
            <person name="Murphy C."/>
            <person name="Pearson M."/>
            <person name="Priest M."/>
            <person name="Roberts A."/>
            <person name="Saif S."/>
            <person name="Shea T."/>
            <person name="Sykes S."/>
            <person name="Wortman J."/>
            <person name="Nusbaum C."/>
            <person name="Birren B."/>
        </authorList>
    </citation>
    <scope>NUCLEOTIDE SEQUENCE [LARGE SCALE GENOMIC DNA]</scope>
    <source>
        <strain evidence="5 6">BCC8398</strain>
    </source>
</reference>
<evidence type="ECO:0000256" key="1">
    <source>
        <dbReference type="ARBA" id="ARBA00023002"/>
    </source>
</evidence>
<accession>A0A1B9GSB9</accession>
<comment type="similarity">
    <text evidence="2">Belongs to the D-isomer specific 2-hydroxyacid dehydrogenase family.</text>
</comment>
<dbReference type="OrthoDB" id="298012at2759"/>
<gene>
    <name evidence="5" type="ORF">I316_04276</name>
</gene>
<dbReference type="SUPFAM" id="SSF52283">
    <property type="entry name" value="Formate/glycerate dehydrogenase catalytic domain-like"/>
    <property type="match status" value="1"/>
</dbReference>
<dbReference type="GO" id="GO:0030267">
    <property type="term" value="F:glyoxylate reductase (NADPH) activity"/>
    <property type="evidence" value="ECO:0007669"/>
    <property type="project" value="TreeGrafter"/>
</dbReference>
<dbReference type="GO" id="GO:0005829">
    <property type="term" value="C:cytosol"/>
    <property type="evidence" value="ECO:0007669"/>
    <property type="project" value="TreeGrafter"/>
</dbReference>
<evidence type="ECO:0000256" key="2">
    <source>
        <dbReference type="RuleBase" id="RU003719"/>
    </source>
</evidence>
<dbReference type="GO" id="GO:0051287">
    <property type="term" value="F:NAD binding"/>
    <property type="evidence" value="ECO:0007669"/>
    <property type="project" value="InterPro"/>
</dbReference>
<dbReference type="InterPro" id="IPR036291">
    <property type="entry name" value="NAD(P)-bd_dom_sf"/>
</dbReference>
<evidence type="ECO:0000259" key="3">
    <source>
        <dbReference type="Pfam" id="PF00389"/>
    </source>
</evidence>
<keyword evidence="1 2" id="KW-0560">Oxidoreductase</keyword>
<dbReference type="AlphaFoldDB" id="A0A1B9GSB9"/>
<dbReference type="InterPro" id="IPR006140">
    <property type="entry name" value="D-isomer_DH_NAD-bd"/>
</dbReference>
<evidence type="ECO:0008006" key="7">
    <source>
        <dbReference type="Google" id="ProtNLM"/>
    </source>
</evidence>
<feature type="domain" description="D-isomer specific 2-hydroxyacid dehydrogenase catalytic" evidence="3">
    <location>
        <begin position="39"/>
        <end position="328"/>
    </location>
</feature>
<dbReference type="PROSITE" id="PS00670">
    <property type="entry name" value="D_2_HYDROXYACID_DH_2"/>
    <property type="match status" value="1"/>
</dbReference>
<dbReference type="GO" id="GO:0016618">
    <property type="term" value="F:hydroxypyruvate reductase [NAD(P)H] activity"/>
    <property type="evidence" value="ECO:0007669"/>
    <property type="project" value="TreeGrafter"/>
</dbReference>
<evidence type="ECO:0000313" key="6">
    <source>
        <dbReference type="Proteomes" id="UP000092666"/>
    </source>
</evidence>
<dbReference type="InterPro" id="IPR006139">
    <property type="entry name" value="D-isomer_2_OHA_DH_cat_dom"/>
</dbReference>
<organism evidence="5 6">
    <name type="scientific">Kwoniella heveanensis BCC8398</name>
    <dbReference type="NCBI Taxonomy" id="1296120"/>
    <lineage>
        <taxon>Eukaryota</taxon>
        <taxon>Fungi</taxon>
        <taxon>Dikarya</taxon>
        <taxon>Basidiomycota</taxon>
        <taxon>Agaricomycotina</taxon>
        <taxon>Tremellomycetes</taxon>
        <taxon>Tremellales</taxon>
        <taxon>Cryptococcaceae</taxon>
        <taxon>Kwoniella</taxon>
    </lineage>
</organism>
<evidence type="ECO:0000313" key="5">
    <source>
        <dbReference type="EMBL" id="OCF33931.1"/>
    </source>
</evidence>
<dbReference type="Pfam" id="PF02826">
    <property type="entry name" value="2-Hacid_dh_C"/>
    <property type="match status" value="1"/>
</dbReference>
<name>A0A1B9GSB9_9TREE</name>
<evidence type="ECO:0000259" key="4">
    <source>
        <dbReference type="Pfam" id="PF02826"/>
    </source>
</evidence>
<dbReference type="PANTHER" id="PTHR10996">
    <property type="entry name" value="2-HYDROXYACID DEHYDROGENASE-RELATED"/>
    <property type="match status" value="1"/>
</dbReference>
<dbReference type="InterPro" id="IPR029753">
    <property type="entry name" value="D-isomer_DH_CS"/>
</dbReference>
<dbReference type="Proteomes" id="UP000092666">
    <property type="component" value="Unassembled WGS sequence"/>
</dbReference>
<dbReference type="Gene3D" id="3.40.50.720">
    <property type="entry name" value="NAD(P)-binding Rossmann-like Domain"/>
    <property type="match status" value="2"/>
</dbReference>
<dbReference type="PANTHER" id="PTHR10996:SF264">
    <property type="entry name" value="HYPOTHETICAL D-ISOMER SPECIFIC 2-HYDROXYACID DEHYDROGENASE (EUROFUNG)"/>
    <property type="match status" value="1"/>
</dbReference>
<dbReference type="EMBL" id="KI669502">
    <property type="protein sequence ID" value="OCF33931.1"/>
    <property type="molecule type" value="Genomic_DNA"/>
</dbReference>
<dbReference type="PROSITE" id="PS00671">
    <property type="entry name" value="D_2_HYDROXYACID_DH_3"/>
    <property type="match status" value="1"/>
</dbReference>
<dbReference type="InterPro" id="IPR050223">
    <property type="entry name" value="D-isomer_2-hydroxyacid_DH"/>
</dbReference>
<dbReference type="STRING" id="1296120.A0A1B9GSB9"/>
<dbReference type="SUPFAM" id="SSF51735">
    <property type="entry name" value="NAD(P)-binding Rossmann-fold domains"/>
    <property type="match status" value="1"/>
</dbReference>
<reference evidence="6" key="2">
    <citation type="submission" date="2013-12" db="EMBL/GenBank/DDBJ databases">
        <title>Evolution of pathogenesis and genome organization in the Tremellales.</title>
        <authorList>
            <person name="Cuomo C."/>
            <person name="Litvintseva A."/>
            <person name="Heitman J."/>
            <person name="Chen Y."/>
            <person name="Sun S."/>
            <person name="Springer D."/>
            <person name="Dromer F."/>
            <person name="Young S."/>
            <person name="Zeng Q."/>
            <person name="Chapman S."/>
            <person name="Gujja S."/>
            <person name="Saif S."/>
            <person name="Birren B."/>
        </authorList>
    </citation>
    <scope>NUCLEOTIDE SEQUENCE [LARGE SCALE GENOMIC DNA]</scope>
    <source>
        <strain evidence="6">BCC8398</strain>
    </source>
</reference>
<protein>
    <recommendedName>
        <fullName evidence="7">Phosphoglycerate dehydrogenase</fullName>
    </recommendedName>
</protein>
<proteinExistence type="inferred from homology"/>
<dbReference type="Pfam" id="PF00389">
    <property type="entry name" value="2-Hacid_dh"/>
    <property type="match status" value="1"/>
</dbReference>
<keyword evidence="6" id="KW-1185">Reference proteome</keyword>